<dbReference type="OrthoDB" id="25954at2"/>
<dbReference type="SUPFAM" id="SSF46458">
    <property type="entry name" value="Globin-like"/>
    <property type="match status" value="1"/>
</dbReference>
<dbReference type="Proteomes" id="UP000190897">
    <property type="component" value="Unassembled WGS sequence"/>
</dbReference>
<evidence type="ECO:0000256" key="2">
    <source>
        <dbReference type="ARBA" id="ARBA00022617"/>
    </source>
</evidence>
<proteinExistence type="predicted"/>
<accession>A0A1T5B5V7</accession>
<dbReference type="CDD" id="cd08916">
    <property type="entry name" value="TrHb3_P"/>
    <property type="match status" value="1"/>
</dbReference>
<reference evidence="6" key="1">
    <citation type="submission" date="2017-02" db="EMBL/GenBank/DDBJ databases">
        <authorList>
            <person name="Varghese N."/>
            <person name="Submissions S."/>
        </authorList>
    </citation>
    <scope>NUCLEOTIDE SEQUENCE [LARGE SCALE GENOMIC DNA]</scope>
    <source>
        <strain evidence="6">DSM 22270</strain>
    </source>
</reference>
<keyword evidence="3" id="KW-0479">Metal-binding</keyword>
<sequence length="131" mass="15637">MKTKQEILSIEDIKLLVDSFYAKVRADTLLSPVFNERIGGNWPQHMEKMYKFWQTVLLKEHTYYGSPFTPHAMLQVDHTHFEKWMDLFVGTIDELFVGEKAQEAKFRAEKMAEMFEYKMKYYQSDPSRVIL</sequence>
<dbReference type="InterPro" id="IPR012292">
    <property type="entry name" value="Globin/Proto"/>
</dbReference>
<organism evidence="5 6">
    <name type="scientific">Dyadobacter psychrophilus</name>
    <dbReference type="NCBI Taxonomy" id="651661"/>
    <lineage>
        <taxon>Bacteria</taxon>
        <taxon>Pseudomonadati</taxon>
        <taxon>Bacteroidota</taxon>
        <taxon>Cytophagia</taxon>
        <taxon>Cytophagales</taxon>
        <taxon>Spirosomataceae</taxon>
        <taxon>Dyadobacter</taxon>
    </lineage>
</organism>
<evidence type="ECO:0000256" key="4">
    <source>
        <dbReference type="ARBA" id="ARBA00023004"/>
    </source>
</evidence>
<gene>
    <name evidence="5" type="ORF">SAMN05660293_00006</name>
</gene>
<dbReference type="InterPro" id="IPR001486">
    <property type="entry name" value="Hemoglobin_trunc"/>
</dbReference>
<keyword evidence="2" id="KW-0349">Heme</keyword>
<evidence type="ECO:0000313" key="5">
    <source>
        <dbReference type="EMBL" id="SKB42457.1"/>
    </source>
</evidence>
<evidence type="ECO:0000256" key="1">
    <source>
        <dbReference type="ARBA" id="ARBA00022448"/>
    </source>
</evidence>
<keyword evidence="4" id="KW-0408">Iron</keyword>
<name>A0A1T5B5V7_9BACT</name>
<dbReference type="Gene3D" id="1.10.490.10">
    <property type="entry name" value="Globins"/>
    <property type="match status" value="1"/>
</dbReference>
<dbReference type="STRING" id="651661.SAMN05660293_00006"/>
<dbReference type="AlphaFoldDB" id="A0A1T5B5V7"/>
<dbReference type="InterPro" id="IPR009050">
    <property type="entry name" value="Globin-like_sf"/>
</dbReference>
<dbReference type="RefSeq" id="WP_082212645.1">
    <property type="nucleotide sequence ID" value="NZ_FUZA01000001.1"/>
</dbReference>
<dbReference type="GO" id="GO:0020037">
    <property type="term" value="F:heme binding"/>
    <property type="evidence" value="ECO:0007669"/>
    <property type="project" value="InterPro"/>
</dbReference>
<evidence type="ECO:0000256" key="3">
    <source>
        <dbReference type="ARBA" id="ARBA00022723"/>
    </source>
</evidence>
<protein>
    <submittedName>
        <fullName evidence="5">Hemoglobin</fullName>
    </submittedName>
</protein>
<evidence type="ECO:0000313" key="6">
    <source>
        <dbReference type="Proteomes" id="UP000190897"/>
    </source>
</evidence>
<dbReference type="EMBL" id="FUZA01000001">
    <property type="protein sequence ID" value="SKB42457.1"/>
    <property type="molecule type" value="Genomic_DNA"/>
</dbReference>
<keyword evidence="6" id="KW-1185">Reference proteome</keyword>
<dbReference type="GO" id="GO:0046872">
    <property type="term" value="F:metal ion binding"/>
    <property type="evidence" value="ECO:0007669"/>
    <property type="project" value="UniProtKB-KW"/>
</dbReference>
<dbReference type="Pfam" id="PF01152">
    <property type="entry name" value="Bac_globin"/>
    <property type="match status" value="1"/>
</dbReference>
<dbReference type="GO" id="GO:0019825">
    <property type="term" value="F:oxygen binding"/>
    <property type="evidence" value="ECO:0007669"/>
    <property type="project" value="InterPro"/>
</dbReference>
<keyword evidence="1" id="KW-0813">Transport</keyword>